<organism evidence="1 2">
    <name type="scientific">Perkinsus olseni</name>
    <name type="common">Perkinsus atlanticus</name>
    <dbReference type="NCBI Taxonomy" id="32597"/>
    <lineage>
        <taxon>Eukaryota</taxon>
        <taxon>Sar</taxon>
        <taxon>Alveolata</taxon>
        <taxon>Perkinsozoa</taxon>
        <taxon>Perkinsea</taxon>
        <taxon>Perkinsida</taxon>
        <taxon>Perkinsidae</taxon>
        <taxon>Perkinsus</taxon>
    </lineage>
</organism>
<name>A0A7J6N472_PEROL</name>
<accession>A0A7J6N472</accession>
<gene>
    <name evidence="1" type="ORF">FOZ60_016480</name>
</gene>
<dbReference type="EMBL" id="JABANP010000880">
    <property type="protein sequence ID" value="KAF4678536.1"/>
    <property type="molecule type" value="Genomic_DNA"/>
</dbReference>
<reference evidence="1 2" key="1">
    <citation type="submission" date="2020-04" db="EMBL/GenBank/DDBJ databases">
        <title>Perkinsus olseni comparative genomics.</title>
        <authorList>
            <person name="Bogema D.R."/>
        </authorList>
    </citation>
    <scope>NUCLEOTIDE SEQUENCE [LARGE SCALE GENOMIC DNA]</scope>
    <source>
        <strain evidence="1">00978-12</strain>
    </source>
</reference>
<sequence length="114" mass="12666">MLSYRKRIRMRRARDSLFQTPLSDGVVGISAECGGVATPRLLFKLAPRDQGMAYTYYAVEPLGLGTLSHIRNKMKSACPNKNWKDTDLSQVVFATDKTMCVAAGRRSLPLTKAK</sequence>
<proteinExistence type="predicted"/>
<dbReference type="Proteomes" id="UP000541610">
    <property type="component" value="Unassembled WGS sequence"/>
</dbReference>
<protein>
    <submittedName>
        <fullName evidence="1">Uncharacterized protein</fullName>
    </submittedName>
</protein>
<evidence type="ECO:0000313" key="2">
    <source>
        <dbReference type="Proteomes" id="UP000541610"/>
    </source>
</evidence>
<dbReference type="AlphaFoldDB" id="A0A7J6N472"/>
<comment type="caution">
    <text evidence="1">The sequence shown here is derived from an EMBL/GenBank/DDBJ whole genome shotgun (WGS) entry which is preliminary data.</text>
</comment>
<evidence type="ECO:0000313" key="1">
    <source>
        <dbReference type="EMBL" id="KAF4678536.1"/>
    </source>
</evidence>